<protein>
    <submittedName>
        <fullName evidence="6">Transcriptional regulator KdgR, KDG operon repressor</fullName>
    </submittedName>
</protein>
<dbReference type="GO" id="GO:0003700">
    <property type="term" value="F:DNA-binding transcription factor activity"/>
    <property type="evidence" value="ECO:0007669"/>
    <property type="project" value="TreeGrafter"/>
</dbReference>
<feature type="domain" description="IclR-ED" evidence="5">
    <location>
        <begin position="68"/>
        <end position="251"/>
    </location>
</feature>
<evidence type="ECO:0000256" key="3">
    <source>
        <dbReference type="ARBA" id="ARBA00023163"/>
    </source>
</evidence>
<dbReference type="GO" id="GO:0045892">
    <property type="term" value="P:negative regulation of DNA-templated transcription"/>
    <property type="evidence" value="ECO:0007669"/>
    <property type="project" value="TreeGrafter"/>
</dbReference>
<dbReference type="InterPro" id="IPR036388">
    <property type="entry name" value="WH-like_DNA-bd_sf"/>
</dbReference>
<comment type="caution">
    <text evidence="6">The sequence shown here is derived from an EMBL/GenBank/DDBJ whole genome shotgun (WGS) entry which is preliminary data.</text>
</comment>
<dbReference type="InterPro" id="IPR036390">
    <property type="entry name" value="WH_DNA-bd_sf"/>
</dbReference>
<dbReference type="Pfam" id="PF01614">
    <property type="entry name" value="IclR_C"/>
    <property type="match status" value="1"/>
</dbReference>
<dbReference type="STRING" id="1304284.L21TH_0308"/>
<keyword evidence="1" id="KW-0805">Transcription regulation</keyword>
<accession>R1CSI2</accession>
<keyword evidence="3" id="KW-0804">Transcription</keyword>
<dbReference type="InterPro" id="IPR050707">
    <property type="entry name" value="HTH_MetabolicPath_Reg"/>
</dbReference>
<dbReference type="InterPro" id="IPR005471">
    <property type="entry name" value="Tscrpt_reg_IclR_N"/>
</dbReference>
<dbReference type="RefSeq" id="WP_006307395.1">
    <property type="nucleotide sequence ID" value="NZ_ARZA01000046.1"/>
</dbReference>
<dbReference type="InterPro" id="IPR014757">
    <property type="entry name" value="Tscrpt_reg_IclR_C"/>
</dbReference>
<dbReference type="PANTHER" id="PTHR30136">
    <property type="entry name" value="HELIX-TURN-HELIX TRANSCRIPTIONAL REGULATOR, ICLR FAMILY"/>
    <property type="match status" value="1"/>
</dbReference>
<gene>
    <name evidence="6" type="ORF">L21TH_0308</name>
</gene>
<evidence type="ECO:0000313" key="7">
    <source>
        <dbReference type="Proteomes" id="UP000013378"/>
    </source>
</evidence>
<name>R1CSI2_9FIRM</name>
<dbReference type="eggNOG" id="COG1414">
    <property type="taxonomic scope" value="Bacteria"/>
</dbReference>
<dbReference type="Gene3D" id="3.30.450.40">
    <property type="match status" value="1"/>
</dbReference>
<dbReference type="Gene3D" id="1.10.10.10">
    <property type="entry name" value="Winged helix-like DNA-binding domain superfamily/Winged helix DNA-binding domain"/>
    <property type="match status" value="1"/>
</dbReference>
<evidence type="ECO:0000256" key="1">
    <source>
        <dbReference type="ARBA" id="ARBA00023015"/>
    </source>
</evidence>
<dbReference type="OrthoDB" id="9791752at2"/>
<dbReference type="EMBL" id="ARZA01000046">
    <property type="protein sequence ID" value="EOD01616.1"/>
    <property type="molecule type" value="Genomic_DNA"/>
</dbReference>
<dbReference type="Proteomes" id="UP000013378">
    <property type="component" value="Unassembled WGS sequence"/>
</dbReference>
<reference evidence="6 7" key="1">
    <citation type="journal article" date="2015" name="Geomicrobiol. J.">
        <title>Caldisalinibacter kiritimatiensis gen. nov., sp. nov., a moderately thermohalophilic thiosulfate-reducing bacterium from a hypersaline microbial mat.</title>
        <authorList>
            <person name="Ben Hania W."/>
            <person name="Joseph M."/>
            <person name="Fiebig A."/>
            <person name="Bunk B."/>
            <person name="Klenk H.-P."/>
            <person name="Fardeau M.-L."/>
            <person name="Spring S."/>
        </authorList>
    </citation>
    <scope>NUCLEOTIDE SEQUENCE [LARGE SCALE GENOMIC DNA]</scope>
    <source>
        <strain evidence="6 7">L21-TH-D2</strain>
    </source>
</reference>
<sequence>MSRNQSSIQKTINILKQLARAPYEMTALELSNELSINRSTVHRILNTLKDEMLVLQNPVNKKYTLGPMAYHIGIAYINNQTNSEQIKYILNEVAKETKQSVGYAMLIDGKIMNIYEIENYQPIKIGYRPGSFYPIHCGAYGKCITAFIEPKEKLKKIVYSSELYKKTPNTITDPEELLKEYEKIRKNGYAISNEESLLGAIGIGAPVRNSSGKVIGSVAAASIKSALTNSDFEFIKQKVIEAAQKISKFIP</sequence>
<proteinExistence type="predicted"/>
<dbReference type="PANTHER" id="PTHR30136:SF24">
    <property type="entry name" value="HTH-TYPE TRANSCRIPTIONAL REPRESSOR ALLR"/>
    <property type="match status" value="1"/>
</dbReference>
<dbReference type="PROSITE" id="PS51077">
    <property type="entry name" value="HTH_ICLR"/>
    <property type="match status" value="1"/>
</dbReference>
<feature type="domain" description="HTH iclR-type" evidence="4">
    <location>
        <begin position="5"/>
        <end position="67"/>
    </location>
</feature>
<dbReference type="SMART" id="SM00346">
    <property type="entry name" value="HTH_ICLR"/>
    <property type="match status" value="1"/>
</dbReference>
<keyword evidence="2" id="KW-0238">DNA-binding</keyword>
<organism evidence="6 7">
    <name type="scientific">Caldisalinibacter kiritimatiensis</name>
    <dbReference type="NCBI Taxonomy" id="1304284"/>
    <lineage>
        <taxon>Bacteria</taxon>
        <taxon>Bacillati</taxon>
        <taxon>Bacillota</taxon>
        <taxon>Tissierellia</taxon>
        <taxon>Tissierellales</taxon>
        <taxon>Thermohalobacteraceae</taxon>
        <taxon>Caldisalinibacter</taxon>
    </lineage>
</organism>
<dbReference type="SUPFAM" id="SSF55781">
    <property type="entry name" value="GAF domain-like"/>
    <property type="match status" value="1"/>
</dbReference>
<dbReference type="InterPro" id="IPR029016">
    <property type="entry name" value="GAF-like_dom_sf"/>
</dbReference>
<dbReference type="GO" id="GO:0003677">
    <property type="term" value="F:DNA binding"/>
    <property type="evidence" value="ECO:0007669"/>
    <property type="project" value="UniProtKB-KW"/>
</dbReference>
<evidence type="ECO:0000259" key="5">
    <source>
        <dbReference type="PROSITE" id="PS51078"/>
    </source>
</evidence>
<keyword evidence="7" id="KW-1185">Reference proteome</keyword>
<evidence type="ECO:0000256" key="2">
    <source>
        <dbReference type="ARBA" id="ARBA00023125"/>
    </source>
</evidence>
<dbReference type="Pfam" id="PF09339">
    <property type="entry name" value="HTH_IclR"/>
    <property type="match status" value="1"/>
</dbReference>
<dbReference type="SUPFAM" id="SSF46785">
    <property type="entry name" value="Winged helix' DNA-binding domain"/>
    <property type="match status" value="1"/>
</dbReference>
<evidence type="ECO:0000259" key="4">
    <source>
        <dbReference type="PROSITE" id="PS51077"/>
    </source>
</evidence>
<evidence type="ECO:0000313" key="6">
    <source>
        <dbReference type="EMBL" id="EOD01616.1"/>
    </source>
</evidence>
<dbReference type="PROSITE" id="PS51078">
    <property type="entry name" value="ICLR_ED"/>
    <property type="match status" value="1"/>
</dbReference>
<dbReference type="AlphaFoldDB" id="R1CSI2"/>